<proteinExistence type="predicted"/>
<sequence>MGRSNVWVLHTGHICYMMETCIDFEGLMYRLMHCRLVRYHLYV</sequence>
<dbReference type="EMBL" id="GBXM01063269">
    <property type="protein sequence ID" value="JAH45308.1"/>
    <property type="molecule type" value="Transcribed_RNA"/>
</dbReference>
<accession>A0A0E9SXR9</accession>
<organism evidence="1">
    <name type="scientific">Anguilla anguilla</name>
    <name type="common">European freshwater eel</name>
    <name type="synonym">Muraena anguilla</name>
    <dbReference type="NCBI Taxonomy" id="7936"/>
    <lineage>
        <taxon>Eukaryota</taxon>
        <taxon>Metazoa</taxon>
        <taxon>Chordata</taxon>
        <taxon>Craniata</taxon>
        <taxon>Vertebrata</taxon>
        <taxon>Euteleostomi</taxon>
        <taxon>Actinopterygii</taxon>
        <taxon>Neopterygii</taxon>
        <taxon>Teleostei</taxon>
        <taxon>Anguilliformes</taxon>
        <taxon>Anguillidae</taxon>
        <taxon>Anguilla</taxon>
    </lineage>
</organism>
<dbReference type="AlphaFoldDB" id="A0A0E9SXR9"/>
<name>A0A0E9SXR9_ANGAN</name>
<reference evidence="1" key="2">
    <citation type="journal article" date="2015" name="Fish Shellfish Immunol.">
        <title>Early steps in the European eel (Anguilla anguilla)-Vibrio vulnificus interaction in the gills: Role of the RtxA13 toxin.</title>
        <authorList>
            <person name="Callol A."/>
            <person name="Pajuelo D."/>
            <person name="Ebbesson L."/>
            <person name="Teles M."/>
            <person name="MacKenzie S."/>
            <person name="Amaro C."/>
        </authorList>
    </citation>
    <scope>NUCLEOTIDE SEQUENCE</scope>
</reference>
<reference evidence="1" key="1">
    <citation type="submission" date="2014-11" db="EMBL/GenBank/DDBJ databases">
        <authorList>
            <person name="Amaro Gonzalez C."/>
        </authorList>
    </citation>
    <scope>NUCLEOTIDE SEQUENCE</scope>
</reference>
<protein>
    <submittedName>
        <fullName evidence="1">Uncharacterized protein</fullName>
    </submittedName>
</protein>
<evidence type="ECO:0000313" key="1">
    <source>
        <dbReference type="EMBL" id="JAH45308.1"/>
    </source>
</evidence>